<keyword evidence="8 14" id="KW-0249">Electron transport</keyword>
<dbReference type="InterPro" id="IPR049398">
    <property type="entry name" value="ETF-QO/FixC_UQ-bd"/>
</dbReference>
<organism evidence="17">
    <name type="scientific">Vibrio chaetopteri</name>
    <dbReference type="NCBI Taxonomy" id="3016528"/>
    <lineage>
        <taxon>Bacteria</taxon>
        <taxon>Pseudomonadati</taxon>
        <taxon>Pseudomonadota</taxon>
        <taxon>Gammaproteobacteria</taxon>
        <taxon>Vibrionales</taxon>
        <taxon>Vibrionaceae</taxon>
        <taxon>Vibrio</taxon>
    </lineage>
</organism>
<dbReference type="Gene3D" id="3.30.70.20">
    <property type="match status" value="1"/>
</dbReference>
<dbReference type="SUPFAM" id="SSF51905">
    <property type="entry name" value="FAD/NAD(P)-binding domain"/>
    <property type="match status" value="1"/>
</dbReference>
<dbReference type="RefSeq" id="WP_353499209.1">
    <property type="nucleotide sequence ID" value="NZ_CP115921.1"/>
</dbReference>
<keyword evidence="12 14" id="KW-0830">Ubiquinone</keyword>
<comment type="subcellular location">
    <subcellularLocation>
        <location evidence="2">Membrane</location>
    </subcellularLocation>
</comment>
<keyword evidence="10 14" id="KW-0408">Iron</keyword>
<evidence type="ECO:0000259" key="15">
    <source>
        <dbReference type="Pfam" id="PF05187"/>
    </source>
</evidence>
<dbReference type="InterPro" id="IPR007859">
    <property type="entry name" value="ETF-QO/FixX_C"/>
</dbReference>
<keyword evidence="9 14" id="KW-0560">Oxidoreductase</keyword>
<evidence type="ECO:0000256" key="3">
    <source>
        <dbReference type="ARBA" id="ARBA00022448"/>
    </source>
</evidence>
<dbReference type="KEGG" id="vck:PG915_22510"/>
<evidence type="ECO:0000313" key="17">
    <source>
        <dbReference type="EMBL" id="XCD18053.1"/>
    </source>
</evidence>
<dbReference type="Gene3D" id="3.30.9.90">
    <property type="match status" value="1"/>
</dbReference>
<proteinExistence type="predicted"/>
<dbReference type="InterPro" id="IPR040156">
    <property type="entry name" value="ETF-QO"/>
</dbReference>
<dbReference type="EMBL" id="CP115921">
    <property type="protein sequence ID" value="XCD18053.1"/>
    <property type="molecule type" value="Genomic_DNA"/>
</dbReference>
<evidence type="ECO:0000259" key="16">
    <source>
        <dbReference type="Pfam" id="PF21162"/>
    </source>
</evidence>
<evidence type="ECO:0000256" key="2">
    <source>
        <dbReference type="ARBA" id="ARBA00004370"/>
    </source>
</evidence>
<dbReference type="Gene3D" id="3.50.50.60">
    <property type="entry name" value="FAD/NAD(P)-binding domain"/>
    <property type="match status" value="1"/>
</dbReference>
<dbReference type="PANTHER" id="PTHR10617:SF107">
    <property type="entry name" value="ELECTRON TRANSFER FLAVOPROTEIN-UBIQUINONE OXIDOREDUCTASE, MITOCHONDRIAL"/>
    <property type="match status" value="1"/>
</dbReference>
<keyword evidence="13" id="KW-0472">Membrane</keyword>
<protein>
    <recommendedName>
        <fullName evidence="14">Electron transfer flavoprotein-ubiquinone oxidoreductase</fullName>
        <shortName evidence="14">ETF-QO</shortName>
        <ecNumber evidence="14">1.5.5.1</ecNumber>
    </recommendedName>
</protein>
<sequence length="561" mass="61940">MATKVYNMQRESMEFDVVIVGAGPAGLSAAIRLAQLQQQEKPLSICVIEKGAEVGAHILSGAVFETRALDELCPDWTSLGAPVKNPVTNDECLYLTTHLNHVVVPEFLTPNSLKNSSDNHVISLGNLCRWLADQAEQLGVEVFPGFAASKVLYDSANTVVGVQTADMGLDKNGEKKSNFEPGIDLLSQYTIFAEGARGHLGKSLIDKYSLDHDMQPQHYALGFKELWQLPKDHPHYKQGHVVHGVGWPLSETSTTGGSFLYHLPNNQVAVGLITDLNYRNPHLNPFEEFQRFKHHRAIAKYLSDGERLCFGARAIAKGGLRSLPKQQFPGGLLIGCDAGTLNMGKIKGSHTAMKSGMLAGEAVFKSLVAPQPEREPDYQSEFESSWLYDELASTQNFGANLHRFGEPIGGLVNVVEQNWWPKLFKRSAPWKVQDLTEDHACLDRVKQSKPIDYPKPDGKLSFDKPSSLFLSGTQHEENQPCHLLLHDPDLVIETHLPQYNEPSQRYCPAGVYEIINSDGQPQLHINATNCLHCKTCDIKDPSANINWTSPEGGGGPSYRGM</sequence>
<feature type="domain" description="ETF-QO/FixX C-terminal" evidence="15">
    <location>
        <begin position="458"/>
        <end position="558"/>
    </location>
</feature>
<dbReference type="EC" id="1.5.5.1" evidence="14"/>
<dbReference type="Pfam" id="PF21162">
    <property type="entry name" value="ETFQO_UQ-bd"/>
    <property type="match status" value="1"/>
</dbReference>
<evidence type="ECO:0000256" key="13">
    <source>
        <dbReference type="ARBA" id="ARBA00023136"/>
    </source>
</evidence>
<dbReference type="AlphaFoldDB" id="A0AAU8BQY6"/>
<evidence type="ECO:0000256" key="9">
    <source>
        <dbReference type="ARBA" id="ARBA00023002"/>
    </source>
</evidence>
<evidence type="ECO:0000256" key="1">
    <source>
        <dbReference type="ARBA" id="ARBA00001974"/>
    </source>
</evidence>
<dbReference type="GO" id="GO:0046872">
    <property type="term" value="F:metal ion binding"/>
    <property type="evidence" value="ECO:0007669"/>
    <property type="project" value="UniProtKB-KW"/>
</dbReference>
<feature type="domain" description="ETF-QO/FixC ubiquinone-binding" evidence="16">
    <location>
        <begin position="219"/>
        <end position="315"/>
    </location>
</feature>
<gene>
    <name evidence="17" type="ORF">PG915_22510</name>
</gene>
<evidence type="ECO:0000256" key="14">
    <source>
        <dbReference type="RuleBase" id="RU366068"/>
    </source>
</evidence>
<comment type="catalytic activity">
    <reaction evidence="14">
        <text>a ubiquinone + reduced [electron-transfer flavoprotein] = a ubiquinol + oxidized [electron-transfer flavoprotein] + H(+)</text>
        <dbReference type="Rhea" id="RHEA:24052"/>
        <dbReference type="Rhea" id="RHEA-COMP:9565"/>
        <dbReference type="Rhea" id="RHEA-COMP:9566"/>
        <dbReference type="Rhea" id="RHEA-COMP:10685"/>
        <dbReference type="Rhea" id="RHEA-COMP:10686"/>
        <dbReference type="ChEBI" id="CHEBI:15378"/>
        <dbReference type="ChEBI" id="CHEBI:16389"/>
        <dbReference type="ChEBI" id="CHEBI:17976"/>
        <dbReference type="ChEBI" id="CHEBI:57692"/>
        <dbReference type="ChEBI" id="CHEBI:58307"/>
        <dbReference type="EC" id="1.5.5.1"/>
    </reaction>
</comment>
<dbReference type="GO" id="GO:0051539">
    <property type="term" value="F:4 iron, 4 sulfur cluster binding"/>
    <property type="evidence" value="ECO:0007669"/>
    <property type="project" value="UniProtKB-UniRule"/>
</dbReference>
<dbReference type="SUPFAM" id="SSF54373">
    <property type="entry name" value="FAD-linked reductases, C-terminal domain"/>
    <property type="match status" value="1"/>
</dbReference>
<dbReference type="InterPro" id="IPR036188">
    <property type="entry name" value="FAD/NAD-bd_sf"/>
</dbReference>
<evidence type="ECO:0000256" key="12">
    <source>
        <dbReference type="ARBA" id="ARBA00023075"/>
    </source>
</evidence>
<keyword evidence="5 14" id="KW-0479">Metal-binding</keyword>
<dbReference type="Pfam" id="PF01946">
    <property type="entry name" value="Thi4"/>
    <property type="match status" value="1"/>
</dbReference>
<evidence type="ECO:0000256" key="11">
    <source>
        <dbReference type="ARBA" id="ARBA00023014"/>
    </source>
</evidence>
<comment type="cofactor">
    <cofactor evidence="1 14">
        <name>FAD</name>
        <dbReference type="ChEBI" id="CHEBI:57692"/>
    </cofactor>
</comment>
<dbReference type="GO" id="GO:0004174">
    <property type="term" value="F:electron-transferring-flavoprotein dehydrogenase activity"/>
    <property type="evidence" value="ECO:0007669"/>
    <property type="project" value="UniProtKB-UniRule"/>
</dbReference>
<accession>A0AAU8BQY6</accession>
<keyword evidence="4 14" id="KW-0285">Flavoprotein</keyword>
<evidence type="ECO:0000256" key="4">
    <source>
        <dbReference type="ARBA" id="ARBA00022630"/>
    </source>
</evidence>
<comment type="cofactor">
    <cofactor evidence="14">
        <name>[4Fe-4S] cluster</name>
        <dbReference type="ChEBI" id="CHEBI:49883"/>
    </cofactor>
    <text evidence="14">Binds 1 [4Fe-4S] cluster.</text>
</comment>
<dbReference type="Pfam" id="PF05187">
    <property type="entry name" value="Fer4_ETF_QO"/>
    <property type="match status" value="1"/>
</dbReference>
<keyword evidence="6 14" id="KW-0274">FAD</keyword>
<comment type="function">
    <text evidence="14">Accepts electrons from ETF and reduces ubiquinone.</text>
</comment>
<dbReference type="PANTHER" id="PTHR10617">
    <property type="entry name" value="ELECTRON TRANSFER FLAVOPROTEIN-UBIQUINONE OXIDOREDUCTASE"/>
    <property type="match status" value="1"/>
</dbReference>
<evidence type="ECO:0000256" key="5">
    <source>
        <dbReference type="ARBA" id="ARBA00022723"/>
    </source>
</evidence>
<dbReference type="SUPFAM" id="SSF54862">
    <property type="entry name" value="4Fe-4S ferredoxins"/>
    <property type="match status" value="1"/>
</dbReference>
<keyword evidence="7" id="KW-0809">Transit peptide</keyword>
<dbReference type="GO" id="GO:0016020">
    <property type="term" value="C:membrane"/>
    <property type="evidence" value="ECO:0007669"/>
    <property type="project" value="UniProtKB-SubCell"/>
</dbReference>
<dbReference type="PRINTS" id="PR00420">
    <property type="entry name" value="RNGMNOXGNASE"/>
</dbReference>
<name>A0AAU8BQY6_9VIBR</name>
<evidence type="ECO:0000256" key="7">
    <source>
        <dbReference type="ARBA" id="ARBA00022946"/>
    </source>
</evidence>
<reference evidence="17" key="1">
    <citation type="submission" date="2023-01" db="EMBL/GenBank/DDBJ databases">
        <title>Vibrio sp. CB1-14 genome sequencing.</title>
        <authorList>
            <person name="Otstavnykh N."/>
            <person name="Isaeva M."/>
            <person name="Meleshko D."/>
        </authorList>
    </citation>
    <scope>NUCLEOTIDE SEQUENCE</scope>
    <source>
        <strain evidence="17">CB1-14</strain>
    </source>
</reference>
<keyword evidence="11 14" id="KW-0411">Iron-sulfur</keyword>
<evidence type="ECO:0000256" key="8">
    <source>
        <dbReference type="ARBA" id="ARBA00022982"/>
    </source>
</evidence>
<evidence type="ECO:0000256" key="6">
    <source>
        <dbReference type="ARBA" id="ARBA00022827"/>
    </source>
</evidence>
<dbReference type="FunFam" id="3.30.70.20:FF:000015">
    <property type="entry name" value="Electron transfer flavoprotein-ubiquinone oxidoreductase"/>
    <property type="match status" value="1"/>
</dbReference>
<evidence type="ECO:0000256" key="10">
    <source>
        <dbReference type="ARBA" id="ARBA00023004"/>
    </source>
</evidence>
<keyword evidence="3 14" id="KW-0813">Transport</keyword>